<dbReference type="InterPro" id="IPR000182">
    <property type="entry name" value="GNAT_dom"/>
</dbReference>
<feature type="domain" description="N-acetyltransferase" evidence="1">
    <location>
        <begin position="1"/>
        <end position="146"/>
    </location>
</feature>
<gene>
    <name evidence="2" type="ORF">HXK09_04215</name>
</gene>
<comment type="caution">
    <text evidence="2">The sequence shown here is derived from an EMBL/GenBank/DDBJ whole genome shotgun (WGS) entry which is preliminary data.</text>
</comment>
<organism evidence="2 3">
    <name type="scientific">Actinomyces bouchesdurhonensis</name>
    <dbReference type="NCBI Taxonomy" id="1852361"/>
    <lineage>
        <taxon>Bacteria</taxon>
        <taxon>Bacillati</taxon>
        <taxon>Actinomycetota</taxon>
        <taxon>Actinomycetes</taxon>
        <taxon>Actinomycetales</taxon>
        <taxon>Actinomycetaceae</taxon>
        <taxon>Actinomyces</taxon>
    </lineage>
</organism>
<reference evidence="2" key="1">
    <citation type="submission" date="2020-04" db="EMBL/GenBank/DDBJ databases">
        <title>Deep metagenomics examines the oral microbiome during advanced dental caries in children, revealing novel taxa and co-occurrences with host molecules.</title>
        <authorList>
            <person name="Baker J.L."/>
            <person name="Morton J.T."/>
            <person name="Dinis M."/>
            <person name="Alvarez R."/>
            <person name="Tran N.C."/>
            <person name="Knight R."/>
            <person name="Edlund A."/>
        </authorList>
    </citation>
    <scope>NUCLEOTIDE SEQUENCE</scope>
    <source>
        <strain evidence="2">JCVI_30_bin.13</strain>
    </source>
</reference>
<dbReference type="EMBL" id="JABZGF010000093">
    <property type="protein sequence ID" value="MBF0966361.1"/>
    <property type="molecule type" value="Genomic_DNA"/>
</dbReference>
<evidence type="ECO:0000313" key="3">
    <source>
        <dbReference type="Proteomes" id="UP000759246"/>
    </source>
</evidence>
<dbReference type="AlphaFoldDB" id="A0A929RQ79"/>
<dbReference type="Gene3D" id="3.40.630.30">
    <property type="match status" value="1"/>
</dbReference>
<name>A0A929RQ79_9ACTO</name>
<dbReference type="Proteomes" id="UP000759246">
    <property type="component" value="Unassembled WGS sequence"/>
</dbReference>
<dbReference type="OrthoDB" id="5243635at2"/>
<accession>A0A929RQ79</accession>
<dbReference type="Pfam" id="PF13508">
    <property type="entry name" value="Acetyltransf_7"/>
    <property type="match status" value="1"/>
</dbReference>
<sequence length="146" mass="15728">MGDAALASQGITEEMVAHQWEVALGSPRPEGTVLLVALHAHTTVGFAFAGPDEAGAYAGAPTCDERESVRATQVYELVVDPSFRRTGHASRLLAAVADLTSGQLRVWVGADDEERQRFYSSAGFAPSGAVRTLSDQTQHMWWAQRD</sequence>
<dbReference type="SUPFAM" id="SSF55729">
    <property type="entry name" value="Acyl-CoA N-acyltransferases (Nat)"/>
    <property type="match status" value="1"/>
</dbReference>
<dbReference type="InterPro" id="IPR016181">
    <property type="entry name" value="Acyl_CoA_acyltransferase"/>
</dbReference>
<dbReference type="PROSITE" id="PS51186">
    <property type="entry name" value="GNAT"/>
    <property type="match status" value="1"/>
</dbReference>
<dbReference type="GO" id="GO:0016747">
    <property type="term" value="F:acyltransferase activity, transferring groups other than amino-acyl groups"/>
    <property type="evidence" value="ECO:0007669"/>
    <property type="project" value="InterPro"/>
</dbReference>
<proteinExistence type="predicted"/>
<protein>
    <submittedName>
        <fullName evidence="2">GNAT family N-acetyltransferase</fullName>
    </submittedName>
</protein>
<evidence type="ECO:0000259" key="1">
    <source>
        <dbReference type="PROSITE" id="PS51186"/>
    </source>
</evidence>
<dbReference type="CDD" id="cd04301">
    <property type="entry name" value="NAT_SF"/>
    <property type="match status" value="1"/>
</dbReference>
<evidence type="ECO:0000313" key="2">
    <source>
        <dbReference type="EMBL" id="MBF0966361.1"/>
    </source>
</evidence>